<reference evidence="2" key="1">
    <citation type="submission" date="2018-01" db="EMBL/GenBank/DDBJ databases">
        <authorList>
            <person name="Li J."/>
        </authorList>
    </citation>
    <scope>NUCLEOTIDE SEQUENCE [LARGE SCALE GENOMIC DNA]</scope>
    <source>
        <strain evidence="2">592</strain>
    </source>
</reference>
<dbReference type="RefSeq" id="WP_108576545.1">
    <property type="nucleotide sequence ID" value="NZ_CP026952.1"/>
</dbReference>
<name>A0A2S0WHU0_9ACTN</name>
<dbReference type="Proteomes" id="UP000244384">
    <property type="component" value="Chromosome"/>
</dbReference>
<keyword evidence="2" id="KW-1185">Reference proteome</keyword>
<proteinExistence type="predicted"/>
<dbReference type="NCBIfam" id="TIGR03941">
    <property type="entry name" value="tRNA_deam_assoc"/>
    <property type="match status" value="1"/>
</dbReference>
<dbReference type="AlphaFoldDB" id="A0A2S0WHU0"/>
<dbReference type="OrthoDB" id="5189541at2"/>
<organism evidence="1 2">
    <name type="scientific">Aeromicrobium chenweiae</name>
    <dbReference type="NCBI Taxonomy" id="2079793"/>
    <lineage>
        <taxon>Bacteria</taxon>
        <taxon>Bacillati</taxon>
        <taxon>Actinomycetota</taxon>
        <taxon>Actinomycetes</taxon>
        <taxon>Propionibacteriales</taxon>
        <taxon>Nocardioidaceae</taxon>
        <taxon>Aeromicrobium</taxon>
    </lineage>
</organism>
<evidence type="ECO:0000313" key="2">
    <source>
        <dbReference type="Proteomes" id="UP000244384"/>
    </source>
</evidence>
<dbReference type="KEGG" id="aez:C3E78_00875"/>
<protein>
    <submittedName>
        <fullName evidence="1">Uncharacterized protein</fullName>
    </submittedName>
</protein>
<dbReference type="InterPro" id="IPR023869">
    <property type="entry name" value="tRNA_Adeno_NH3ase_assoc_put"/>
</dbReference>
<evidence type="ECO:0000313" key="1">
    <source>
        <dbReference type="EMBL" id="AWB90899.1"/>
    </source>
</evidence>
<accession>A0A5F2ER61</accession>
<sequence>MAEDDVDFAVAAYRDDNRWHVVELNPDIAEDLEELSEALARFPSDVGVLGIVSVNDDFFVILRRWGTEVRAMLSDVTAVEDWSLAAEVAELLDVDTDDDEPLAVGDIAILSDLGMSAADLGGLCDDEDLYPEDILMDVAGRLGFAAQLEAIIG</sequence>
<accession>A0A2S0WHU0</accession>
<gene>
    <name evidence="1" type="ORF">C3E78_00875</name>
</gene>
<dbReference type="EMBL" id="CP026952">
    <property type="protein sequence ID" value="AWB90899.1"/>
    <property type="molecule type" value="Genomic_DNA"/>
</dbReference>